<dbReference type="InterPro" id="IPR039770">
    <property type="entry name" value="Rpf2"/>
</dbReference>
<keyword evidence="8" id="KW-0732">Signal</keyword>
<reference evidence="11" key="1">
    <citation type="submission" date="2022-11" db="UniProtKB">
        <authorList>
            <consortium name="WormBaseParasite"/>
        </authorList>
    </citation>
    <scope>IDENTIFICATION</scope>
</reference>
<dbReference type="Pfam" id="PF04427">
    <property type="entry name" value="Brix"/>
    <property type="match status" value="1"/>
</dbReference>
<dbReference type="Pfam" id="PF10185">
    <property type="entry name" value="Mesd"/>
    <property type="match status" value="1"/>
</dbReference>
<dbReference type="Proteomes" id="UP000887563">
    <property type="component" value="Unplaced"/>
</dbReference>
<feature type="region of interest" description="Disordered" evidence="7">
    <location>
        <begin position="437"/>
        <end position="488"/>
    </location>
</feature>
<dbReference type="InterPro" id="IPR007109">
    <property type="entry name" value="Brix"/>
</dbReference>
<evidence type="ECO:0000256" key="5">
    <source>
        <dbReference type="ARBA" id="ARBA00030889"/>
    </source>
</evidence>
<evidence type="ECO:0000313" key="11">
    <source>
        <dbReference type="WBParaSite" id="Minc3s01278g22407"/>
    </source>
</evidence>
<feature type="chain" id="PRO_5037195126" description="Ribosome production factor 2 homolog" evidence="8">
    <location>
        <begin position="32"/>
        <end position="488"/>
    </location>
</feature>
<name>A0A914M4Q2_MELIC</name>
<keyword evidence="4 6" id="KW-0539">Nucleus</keyword>
<comment type="similarity">
    <text evidence="2 6">Belongs to the RPF2 family.</text>
</comment>
<evidence type="ECO:0000256" key="8">
    <source>
        <dbReference type="SAM" id="SignalP"/>
    </source>
</evidence>
<protein>
    <recommendedName>
        <fullName evidence="3 6">Ribosome production factor 2 homolog</fullName>
    </recommendedName>
    <alternativeName>
        <fullName evidence="5 6">Ribosome biogenesis protein RPF2 homolog</fullName>
    </alternativeName>
</protein>
<evidence type="ECO:0000256" key="4">
    <source>
        <dbReference type="ARBA" id="ARBA00023242"/>
    </source>
</evidence>
<evidence type="ECO:0000256" key="6">
    <source>
        <dbReference type="RuleBase" id="RU367086"/>
    </source>
</evidence>
<dbReference type="InterPro" id="IPR019330">
    <property type="entry name" value="MESD"/>
</dbReference>
<dbReference type="GO" id="GO:0005730">
    <property type="term" value="C:nucleolus"/>
    <property type="evidence" value="ECO:0007669"/>
    <property type="project" value="UniProtKB-SubCell"/>
</dbReference>
<feature type="domain" description="Brix" evidence="9">
    <location>
        <begin position="226"/>
        <end position="431"/>
    </location>
</feature>
<sequence length="488" mass="56357">MLFIFNRTDSKLSLFLLIILIILLVLQLSYSKKDVRDYTEAELDKLYEQWSENDLEEDDEQENNPKTVPPIDLNLLRENANSPDDLLKMTKKGQSVMMFVSVANPIDNSKSTKELTEKISAQWQQSFFNNHIDAQNYVVDDDRILFLFKEGQQAWDARDFLIKQSECKEIQLEGRTIPGPASSVYNAKINNPEELNFQKMRVEKTKTRRGKNFLEDRAPKLIENDKTAIIMRGNKMSEIVGKVLNELYLLKKPLATKLMRKREIHPFDDDSLLCNFSKKFDSSLFVFGSSSKKRPNTLTFGRFFDHQMLDMVELQIEKFVSSEEFKAGGVTAGTKPCIILQGSLFESDPTLQRFGNLMVDWFRGPVVETVRLQGLELIISLTALDEKKILFRFYKTLLKRSPNSENPKVELIELGPQIDFKLDRSKLASDDLFSTALKKPKQESNKPKDKNTKFDAFGNKVAKVHTGRQRLDEIQTRKVKSLKRNRSE</sequence>
<evidence type="ECO:0000313" key="10">
    <source>
        <dbReference type="Proteomes" id="UP000887563"/>
    </source>
</evidence>
<evidence type="ECO:0000256" key="1">
    <source>
        <dbReference type="ARBA" id="ARBA00004604"/>
    </source>
</evidence>
<comment type="subcellular location">
    <subcellularLocation>
        <location evidence="1 6">Nucleus</location>
        <location evidence="1 6">Nucleolus</location>
    </subcellularLocation>
</comment>
<dbReference type="GO" id="GO:0006457">
    <property type="term" value="P:protein folding"/>
    <property type="evidence" value="ECO:0007669"/>
    <property type="project" value="InterPro"/>
</dbReference>
<dbReference type="SMART" id="SM00879">
    <property type="entry name" value="Brix"/>
    <property type="match status" value="1"/>
</dbReference>
<evidence type="ECO:0000256" key="3">
    <source>
        <dbReference type="ARBA" id="ARBA00020387"/>
    </source>
</evidence>
<accession>A0A914M4Q2</accession>
<dbReference type="WBParaSite" id="Minc3s01278g22407">
    <property type="protein sequence ID" value="Minc3s01278g22407"/>
    <property type="gene ID" value="Minc3s01278g22407"/>
</dbReference>
<keyword evidence="10" id="KW-1185">Reference proteome</keyword>
<dbReference type="GO" id="GO:0000463">
    <property type="term" value="P:maturation of LSU-rRNA from tricistronic rRNA transcript (SSU-rRNA, 5.8S rRNA, LSU-rRNA)"/>
    <property type="evidence" value="ECO:0007669"/>
    <property type="project" value="TreeGrafter"/>
</dbReference>
<dbReference type="PANTHER" id="PTHR12728:SF0">
    <property type="entry name" value="RIBOSOME PRODUCTION FACTOR 2 HOMOLOG"/>
    <property type="match status" value="1"/>
</dbReference>
<feature type="signal peptide" evidence="8">
    <location>
        <begin position="1"/>
        <end position="31"/>
    </location>
</feature>
<evidence type="ECO:0000256" key="2">
    <source>
        <dbReference type="ARBA" id="ARBA00010782"/>
    </source>
</evidence>
<dbReference type="Gene3D" id="3.30.70.260">
    <property type="match status" value="1"/>
</dbReference>
<evidence type="ECO:0000259" key="9">
    <source>
        <dbReference type="PROSITE" id="PS50833"/>
    </source>
</evidence>
<dbReference type="AlphaFoldDB" id="A0A914M4Q2"/>
<feature type="compositionally biased region" description="Basic and acidic residues" evidence="7">
    <location>
        <begin position="440"/>
        <end position="453"/>
    </location>
</feature>
<feature type="compositionally biased region" description="Basic residues" evidence="7">
    <location>
        <begin position="477"/>
        <end position="488"/>
    </location>
</feature>
<dbReference type="GO" id="GO:0019843">
    <property type="term" value="F:rRNA binding"/>
    <property type="evidence" value="ECO:0007669"/>
    <property type="project" value="UniProtKB-UniRule"/>
</dbReference>
<organism evidence="10 11">
    <name type="scientific">Meloidogyne incognita</name>
    <name type="common">Southern root-knot nematode worm</name>
    <name type="synonym">Oxyuris incognita</name>
    <dbReference type="NCBI Taxonomy" id="6306"/>
    <lineage>
        <taxon>Eukaryota</taxon>
        <taxon>Metazoa</taxon>
        <taxon>Ecdysozoa</taxon>
        <taxon>Nematoda</taxon>
        <taxon>Chromadorea</taxon>
        <taxon>Rhabditida</taxon>
        <taxon>Tylenchina</taxon>
        <taxon>Tylenchomorpha</taxon>
        <taxon>Tylenchoidea</taxon>
        <taxon>Meloidogynidae</taxon>
        <taxon>Meloidogyninae</taxon>
        <taxon>Meloidogyne</taxon>
        <taxon>Meloidogyne incognita group</taxon>
    </lineage>
</organism>
<dbReference type="PANTHER" id="PTHR12728">
    <property type="entry name" value="BRIX DOMAIN CONTAINING PROTEIN"/>
    <property type="match status" value="1"/>
</dbReference>
<evidence type="ECO:0000256" key="7">
    <source>
        <dbReference type="SAM" id="MobiDB-lite"/>
    </source>
</evidence>
<proteinExistence type="inferred from homology"/>
<dbReference type="PROSITE" id="PS50833">
    <property type="entry name" value="BRIX"/>
    <property type="match status" value="1"/>
</dbReference>
<dbReference type="GO" id="GO:0000027">
    <property type="term" value="P:ribosomal large subunit assembly"/>
    <property type="evidence" value="ECO:0007669"/>
    <property type="project" value="InterPro"/>
</dbReference>